<proteinExistence type="inferred from homology"/>
<dbReference type="SUPFAM" id="SSF55811">
    <property type="entry name" value="Nudix"/>
    <property type="match status" value="1"/>
</dbReference>
<dbReference type="InterPro" id="IPR020476">
    <property type="entry name" value="Nudix_hydrolase"/>
</dbReference>
<evidence type="ECO:0000256" key="7">
    <source>
        <dbReference type="ARBA" id="ARBA00022801"/>
    </source>
</evidence>
<dbReference type="InterPro" id="IPR000086">
    <property type="entry name" value="NUDIX_hydrolase_dom"/>
</dbReference>
<evidence type="ECO:0000256" key="4">
    <source>
        <dbReference type="ARBA" id="ARBA00022705"/>
    </source>
</evidence>
<dbReference type="PROSITE" id="PS51462">
    <property type="entry name" value="NUDIX"/>
    <property type="match status" value="1"/>
</dbReference>
<keyword evidence="9" id="KW-0234">DNA repair</keyword>
<protein>
    <recommendedName>
        <fullName evidence="11">8-oxo-dGTP diphosphatase</fullName>
        <ecNumber evidence="11">3.6.1.55</ecNumber>
    </recommendedName>
</protein>
<evidence type="ECO:0000313" key="14">
    <source>
        <dbReference type="EMBL" id="MBI6874874.1"/>
    </source>
</evidence>
<evidence type="ECO:0000256" key="5">
    <source>
        <dbReference type="ARBA" id="ARBA00022723"/>
    </source>
</evidence>
<dbReference type="PROSITE" id="PS00893">
    <property type="entry name" value="NUDIX_BOX"/>
    <property type="match status" value="1"/>
</dbReference>
<evidence type="ECO:0000256" key="12">
    <source>
        <dbReference type="RuleBase" id="RU003476"/>
    </source>
</evidence>
<sequence length="132" mass="15200">MKDVVAGIVVKEGKILIAKRAEGQKMEDKWEFPGGKIEEGETPEEALIREFKEELNADTEVEGFFCESIYKYEFGAIRLLAYKCKCSDKAFKLSVHSEISWVEPEDILEYDLAPADIPIGEKIYKEYYKSLY</sequence>
<dbReference type="InterPro" id="IPR047127">
    <property type="entry name" value="MutT-like"/>
</dbReference>
<comment type="catalytic activity">
    <reaction evidence="10">
        <text>8-oxo-dGTP + H2O = 8-oxo-dGMP + diphosphate + H(+)</text>
        <dbReference type="Rhea" id="RHEA:31575"/>
        <dbReference type="ChEBI" id="CHEBI:15377"/>
        <dbReference type="ChEBI" id="CHEBI:15378"/>
        <dbReference type="ChEBI" id="CHEBI:33019"/>
        <dbReference type="ChEBI" id="CHEBI:63224"/>
        <dbReference type="ChEBI" id="CHEBI:77896"/>
        <dbReference type="EC" id="3.6.1.55"/>
    </reaction>
</comment>
<dbReference type="GO" id="GO:0044716">
    <property type="term" value="F:8-oxo-GDP phosphatase activity"/>
    <property type="evidence" value="ECO:0007669"/>
    <property type="project" value="TreeGrafter"/>
</dbReference>
<dbReference type="PRINTS" id="PR00502">
    <property type="entry name" value="NUDIXFAMILY"/>
</dbReference>
<evidence type="ECO:0000256" key="11">
    <source>
        <dbReference type="ARBA" id="ARBA00038905"/>
    </source>
</evidence>
<evidence type="ECO:0000256" key="3">
    <source>
        <dbReference type="ARBA" id="ARBA00022457"/>
    </source>
</evidence>
<comment type="cofactor">
    <cofactor evidence="1">
        <name>Mg(2+)</name>
        <dbReference type="ChEBI" id="CHEBI:18420"/>
    </cofactor>
</comment>
<evidence type="ECO:0000313" key="15">
    <source>
        <dbReference type="Proteomes" id="UP000622687"/>
    </source>
</evidence>
<dbReference type="Proteomes" id="UP000622687">
    <property type="component" value="Unassembled WGS sequence"/>
</dbReference>
<evidence type="ECO:0000256" key="1">
    <source>
        <dbReference type="ARBA" id="ARBA00001946"/>
    </source>
</evidence>
<dbReference type="GO" id="GO:0006260">
    <property type="term" value="P:DNA replication"/>
    <property type="evidence" value="ECO:0007669"/>
    <property type="project" value="UniProtKB-KW"/>
</dbReference>
<evidence type="ECO:0000256" key="8">
    <source>
        <dbReference type="ARBA" id="ARBA00022842"/>
    </source>
</evidence>
<comment type="similarity">
    <text evidence="2 12">Belongs to the Nudix hydrolase family.</text>
</comment>
<gene>
    <name evidence="14" type="ORF">I6U51_19565</name>
</gene>
<dbReference type="EC" id="3.6.1.55" evidence="11"/>
<keyword evidence="6" id="KW-0227">DNA damage</keyword>
<keyword evidence="5" id="KW-0479">Metal-binding</keyword>
<dbReference type="PANTHER" id="PTHR47707">
    <property type="entry name" value="8-OXO-DGTP DIPHOSPHATASE"/>
    <property type="match status" value="1"/>
</dbReference>
<reference evidence="14" key="1">
    <citation type="submission" date="2020-12" db="EMBL/GenBank/DDBJ databases">
        <title>Clostridium thailandense sp. nov., a novel acetogenic bacterium isolated from peat land soil in Thailand.</title>
        <authorList>
            <person name="Chaikitkaew S."/>
            <person name="Birkeland N.K."/>
        </authorList>
    </citation>
    <scope>NUCLEOTIDE SEQUENCE</scope>
    <source>
        <strain evidence="14">DSM 17425</strain>
    </source>
</reference>
<evidence type="ECO:0000256" key="6">
    <source>
        <dbReference type="ARBA" id="ARBA00022763"/>
    </source>
</evidence>
<evidence type="ECO:0000256" key="10">
    <source>
        <dbReference type="ARBA" id="ARBA00035861"/>
    </source>
</evidence>
<dbReference type="AlphaFoldDB" id="A0A934M2V9"/>
<dbReference type="EMBL" id="JAEEGB010000035">
    <property type="protein sequence ID" value="MBI6874874.1"/>
    <property type="molecule type" value="Genomic_DNA"/>
</dbReference>
<dbReference type="InterPro" id="IPR020084">
    <property type="entry name" value="NUDIX_hydrolase_CS"/>
</dbReference>
<dbReference type="PANTHER" id="PTHR47707:SF1">
    <property type="entry name" value="NUDIX HYDROLASE FAMILY PROTEIN"/>
    <property type="match status" value="1"/>
</dbReference>
<feature type="domain" description="Nudix hydrolase" evidence="13">
    <location>
        <begin position="1"/>
        <end position="125"/>
    </location>
</feature>
<evidence type="ECO:0000256" key="9">
    <source>
        <dbReference type="ARBA" id="ARBA00023204"/>
    </source>
</evidence>
<dbReference type="GO" id="GO:0046872">
    <property type="term" value="F:metal ion binding"/>
    <property type="evidence" value="ECO:0007669"/>
    <property type="project" value="UniProtKB-KW"/>
</dbReference>
<comment type="caution">
    <text evidence="14">The sequence shown here is derived from an EMBL/GenBank/DDBJ whole genome shotgun (WGS) entry which is preliminary data.</text>
</comment>
<evidence type="ECO:0000256" key="2">
    <source>
        <dbReference type="ARBA" id="ARBA00005582"/>
    </source>
</evidence>
<keyword evidence="15" id="KW-1185">Reference proteome</keyword>
<dbReference type="Gene3D" id="3.90.79.10">
    <property type="entry name" value="Nucleoside Triphosphate Pyrophosphohydrolase"/>
    <property type="match status" value="1"/>
</dbReference>
<dbReference type="GO" id="GO:0006281">
    <property type="term" value="P:DNA repair"/>
    <property type="evidence" value="ECO:0007669"/>
    <property type="project" value="UniProtKB-KW"/>
</dbReference>
<keyword evidence="3" id="KW-0515">Mutator protein</keyword>
<dbReference type="GO" id="GO:0008413">
    <property type="term" value="F:8-oxo-7,8-dihydroguanosine triphosphate pyrophosphatase activity"/>
    <property type="evidence" value="ECO:0007669"/>
    <property type="project" value="TreeGrafter"/>
</dbReference>
<dbReference type="InterPro" id="IPR015797">
    <property type="entry name" value="NUDIX_hydrolase-like_dom_sf"/>
</dbReference>
<dbReference type="CDD" id="cd03425">
    <property type="entry name" value="NUDIX_MutT_NudA_like"/>
    <property type="match status" value="1"/>
</dbReference>
<evidence type="ECO:0000259" key="13">
    <source>
        <dbReference type="PROSITE" id="PS51462"/>
    </source>
</evidence>
<accession>A0A934M2V9</accession>
<keyword evidence="8" id="KW-0460">Magnesium</keyword>
<keyword evidence="4" id="KW-0235">DNA replication</keyword>
<dbReference type="Pfam" id="PF00293">
    <property type="entry name" value="NUDIX"/>
    <property type="match status" value="1"/>
</dbReference>
<organism evidence="14 15">
    <name type="scientific">Clostridium aciditolerans</name>
    <dbReference type="NCBI Taxonomy" id="339861"/>
    <lineage>
        <taxon>Bacteria</taxon>
        <taxon>Bacillati</taxon>
        <taxon>Bacillota</taxon>
        <taxon>Clostridia</taxon>
        <taxon>Eubacteriales</taxon>
        <taxon>Clostridiaceae</taxon>
        <taxon>Clostridium</taxon>
    </lineage>
</organism>
<name>A0A934M2V9_9CLOT</name>
<dbReference type="GO" id="GO:0044715">
    <property type="term" value="F:8-oxo-dGDP phosphatase activity"/>
    <property type="evidence" value="ECO:0007669"/>
    <property type="project" value="TreeGrafter"/>
</dbReference>
<dbReference type="GO" id="GO:0035539">
    <property type="term" value="F:8-oxo-7,8-dihydrodeoxyguanosine triphosphate pyrophosphatase activity"/>
    <property type="evidence" value="ECO:0007669"/>
    <property type="project" value="UniProtKB-EC"/>
</dbReference>
<keyword evidence="7 12" id="KW-0378">Hydrolase</keyword>